<dbReference type="CDD" id="cd00060">
    <property type="entry name" value="FHA"/>
    <property type="match status" value="1"/>
</dbReference>
<dbReference type="EMBL" id="CP030750">
    <property type="protein sequence ID" value="AXA23942.1"/>
    <property type="molecule type" value="Genomic_DNA"/>
</dbReference>
<evidence type="ECO:0000259" key="1">
    <source>
        <dbReference type="Pfam" id="PF16697"/>
    </source>
</evidence>
<dbReference type="Pfam" id="PF21934">
    <property type="entry name" value="Yop-YscD_ppl_3rd"/>
    <property type="match status" value="1"/>
</dbReference>
<dbReference type="Pfam" id="PF23893">
    <property type="entry name" value="Y4YQ_C"/>
    <property type="match status" value="1"/>
</dbReference>
<accession>A0AAD0L6H0</accession>
<dbReference type="Proteomes" id="UP000251617">
    <property type="component" value="Chromosome"/>
</dbReference>
<name>A0AAD0L6H0_PSEPU</name>
<proteinExistence type="predicted"/>
<dbReference type="InterPro" id="IPR008984">
    <property type="entry name" value="SMAD_FHA_dom_sf"/>
</dbReference>
<evidence type="ECO:0000259" key="2">
    <source>
        <dbReference type="Pfam" id="PF21934"/>
    </source>
</evidence>
<protein>
    <recommendedName>
        <fullName evidence="6">SMAD/FHA domain protein</fullName>
    </recommendedName>
</protein>
<sequence>MTALTALAAVTGGATASKPVLSVTQGLHQGGRISLDGTQYTFGSTPDADFILNDPGVEPRHLVLRLADGKVAVEAVGGEVRVEDQQGRAIIVPLGSGYRAQLPLRIALGEAQLSLEHEQPARAAAAIAQPQHASALTRTHVALALGLMLICAFAYAMRGEPPKPLAASVTPVPRAPQLPSLAQAHQWLGQQLLANGLEGVRLSEAGGQLVAEGRLDLTQKARWLAVRQDYDQRYGQQVMLHSTVTAQADVARPRVRFQAVWFGNNPYVISESGKRLYPGAALADGWMLERIDSDQVILARGEERFTLTL</sequence>
<evidence type="ECO:0000259" key="3">
    <source>
        <dbReference type="Pfam" id="PF23893"/>
    </source>
</evidence>
<dbReference type="AlphaFoldDB" id="A0AAD0L6H0"/>
<dbReference type="InterPro" id="IPR032030">
    <property type="entry name" value="YscD_cytoplasmic_dom"/>
</dbReference>
<dbReference type="InterPro" id="IPR053946">
    <property type="entry name" value="YscD_ppl_3rd"/>
</dbReference>
<reference evidence="4 5" key="1">
    <citation type="submission" date="2018-06" db="EMBL/GenBank/DDBJ databases">
        <title>The genome of Pseudomonas putida NX-1, a lignin degrader.</title>
        <authorList>
            <person name="Xu Z."/>
        </authorList>
    </citation>
    <scope>NUCLEOTIDE SEQUENCE [LARGE SCALE GENOMIC DNA]</scope>
    <source>
        <strain evidence="4 5">NX-1</strain>
    </source>
</reference>
<feature type="domain" description="YscD-like Bon-like" evidence="2">
    <location>
        <begin position="185"/>
        <end position="245"/>
    </location>
</feature>
<dbReference type="RefSeq" id="WP_112897680.1">
    <property type="nucleotide sequence ID" value="NZ_CP030750.1"/>
</dbReference>
<evidence type="ECO:0000313" key="4">
    <source>
        <dbReference type="EMBL" id="AXA23942.1"/>
    </source>
</evidence>
<feature type="domain" description="YscD cytoplasmic" evidence="1">
    <location>
        <begin position="23"/>
        <end position="98"/>
    </location>
</feature>
<dbReference type="Pfam" id="PF16697">
    <property type="entry name" value="Yop-YscD_cpl"/>
    <property type="match status" value="1"/>
</dbReference>
<feature type="domain" description="YscD/Y4YQ C-terminal" evidence="3">
    <location>
        <begin position="258"/>
        <end position="307"/>
    </location>
</feature>
<dbReference type="Gene3D" id="2.60.200.20">
    <property type="match status" value="1"/>
</dbReference>
<organism evidence="4 5">
    <name type="scientific">Pseudomonas putida</name>
    <name type="common">Arthrobacter siderocapsulatus</name>
    <dbReference type="NCBI Taxonomy" id="303"/>
    <lineage>
        <taxon>Bacteria</taxon>
        <taxon>Pseudomonadati</taxon>
        <taxon>Pseudomonadota</taxon>
        <taxon>Gammaproteobacteria</taxon>
        <taxon>Pseudomonadales</taxon>
        <taxon>Pseudomonadaceae</taxon>
        <taxon>Pseudomonas</taxon>
    </lineage>
</organism>
<evidence type="ECO:0000313" key="5">
    <source>
        <dbReference type="Proteomes" id="UP000251617"/>
    </source>
</evidence>
<evidence type="ECO:0008006" key="6">
    <source>
        <dbReference type="Google" id="ProtNLM"/>
    </source>
</evidence>
<dbReference type="InterPro" id="IPR057770">
    <property type="entry name" value="YscD/Y4YQ_C"/>
</dbReference>
<dbReference type="SUPFAM" id="SSF49879">
    <property type="entry name" value="SMAD/FHA domain"/>
    <property type="match status" value="1"/>
</dbReference>
<gene>
    <name evidence="4" type="ORF">C1S65_07345</name>
</gene>